<evidence type="ECO:0000313" key="8">
    <source>
        <dbReference type="EMBL" id="MEQ2561578.1"/>
    </source>
</evidence>
<dbReference type="CDD" id="cd04168">
    <property type="entry name" value="TetM_like"/>
    <property type="match status" value="1"/>
</dbReference>
<dbReference type="Gene3D" id="3.30.70.870">
    <property type="entry name" value="Elongation Factor G (Translational Gtpase), domain 3"/>
    <property type="match status" value="1"/>
</dbReference>
<dbReference type="InterPro" id="IPR053905">
    <property type="entry name" value="EF-G-like_DII"/>
</dbReference>
<evidence type="ECO:0000259" key="7">
    <source>
        <dbReference type="PROSITE" id="PS51722"/>
    </source>
</evidence>
<reference evidence="8 9" key="1">
    <citation type="submission" date="2024-03" db="EMBL/GenBank/DDBJ databases">
        <title>Human intestinal bacterial collection.</title>
        <authorList>
            <person name="Pauvert C."/>
            <person name="Hitch T.C.A."/>
            <person name="Clavel T."/>
        </authorList>
    </citation>
    <scope>NUCLEOTIDE SEQUENCE [LARGE SCALE GENOMIC DNA]</scope>
    <source>
        <strain evidence="8 9">CLA-AP-H27</strain>
    </source>
</reference>
<dbReference type="RefSeq" id="WP_349228061.1">
    <property type="nucleotide sequence ID" value="NZ_JBBMFJ010000001.1"/>
</dbReference>
<dbReference type="CDD" id="cd10912">
    <property type="entry name" value="PIN_YacP-like"/>
    <property type="match status" value="1"/>
</dbReference>
<dbReference type="SUPFAM" id="SSF54211">
    <property type="entry name" value="Ribosomal protein S5 domain 2-like"/>
    <property type="match status" value="1"/>
</dbReference>
<dbReference type="InterPro" id="IPR005225">
    <property type="entry name" value="Small_GTP-bd"/>
</dbReference>
<evidence type="ECO:0000256" key="2">
    <source>
        <dbReference type="ARBA" id="ARBA00022741"/>
    </source>
</evidence>
<evidence type="ECO:0000256" key="1">
    <source>
        <dbReference type="ARBA" id="ARBA00003987"/>
    </source>
</evidence>
<dbReference type="InterPro" id="IPR014721">
    <property type="entry name" value="Ribsml_uS5_D2-typ_fold_subgr"/>
</dbReference>
<dbReference type="PANTHER" id="PTHR43261:SF1">
    <property type="entry name" value="RIBOSOME-RELEASING FACTOR 2, MITOCHONDRIAL"/>
    <property type="match status" value="1"/>
</dbReference>
<dbReference type="CDD" id="cd03711">
    <property type="entry name" value="Tet_C"/>
    <property type="match status" value="1"/>
</dbReference>
<dbReference type="Gene3D" id="2.40.30.10">
    <property type="entry name" value="Translation factors"/>
    <property type="match status" value="1"/>
</dbReference>
<dbReference type="SUPFAM" id="SSF54980">
    <property type="entry name" value="EF-G C-terminal domain-like"/>
    <property type="match status" value="2"/>
</dbReference>
<dbReference type="SUPFAM" id="SSF52540">
    <property type="entry name" value="P-loop containing nucleoside triphosphate hydrolases"/>
    <property type="match status" value="1"/>
</dbReference>
<dbReference type="SUPFAM" id="SSF50447">
    <property type="entry name" value="Translation proteins"/>
    <property type="match status" value="1"/>
</dbReference>
<dbReference type="Gene3D" id="3.40.50.300">
    <property type="entry name" value="P-loop containing nucleotide triphosphate hydrolases"/>
    <property type="match status" value="1"/>
</dbReference>
<comment type="function">
    <text evidence="1">Abolishes the inhibitory effect of tetracyclin on protein synthesis by a non-covalent modification of the ribosomes.</text>
</comment>
<dbReference type="Pfam" id="PF14492">
    <property type="entry name" value="EFG_III"/>
    <property type="match status" value="1"/>
</dbReference>
<dbReference type="Proteomes" id="UP001437460">
    <property type="component" value="Unassembled WGS sequence"/>
</dbReference>
<dbReference type="InterPro" id="IPR009000">
    <property type="entry name" value="Transl_B-barrel_sf"/>
</dbReference>
<evidence type="ECO:0000256" key="4">
    <source>
        <dbReference type="ARBA" id="ARBA00023134"/>
    </source>
</evidence>
<name>A0ABV1HHZ6_9FIRM</name>
<dbReference type="InterPro" id="IPR010298">
    <property type="entry name" value="YacP-like"/>
</dbReference>
<dbReference type="InterPro" id="IPR041095">
    <property type="entry name" value="EFG_II"/>
</dbReference>
<evidence type="ECO:0000313" key="9">
    <source>
        <dbReference type="Proteomes" id="UP001437460"/>
    </source>
</evidence>
<dbReference type="EMBL" id="JBBMFJ010000001">
    <property type="protein sequence ID" value="MEQ2561578.1"/>
    <property type="molecule type" value="Genomic_DNA"/>
</dbReference>
<keyword evidence="3" id="KW-0648">Protein biosynthesis</keyword>
<feature type="compositionally biased region" description="Low complexity" evidence="6">
    <location>
        <begin position="725"/>
        <end position="736"/>
    </location>
</feature>
<dbReference type="Pfam" id="PF00009">
    <property type="entry name" value="GTP_EFTU"/>
    <property type="match status" value="1"/>
</dbReference>
<organism evidence="8 9">
    <name type="scientific">Ventrimonas faecis</name>
    <dbReference type="NCBI Taxonomy" id="3133170"/>
    <lineage>
        <taxon>Bacteria</taxon>
        <taxon>Bacillati</taxon>
        <taxon>Bacillota</taxon>
        <taxon>Clostridia</taxon>
        <taxon>Lachnospirales</taxon>
        <taxon>Lachnospiraceae</taxon>
        <taxon>Ventrimonas</taxon>
    </lineage>
</organism>
<dbReference type="Pfam" id="PF05991">
    <property type="entry name" value="NYN_YacP"/>
    <property type="match status" value="1"/>
</dbReference>
<dbReference type="InterPro" id="IPR000795">
    <property type="entry name" value="T_Tr_GTP-bd_dom"/>
</dbReference>
<keyword evidence="5" id="KW-0046">Antibiotic resistance</keyword>
<dbReference type="Pfam" id="PF22042">
    <property type="entry name" value="EF-G_D2"/>
    <property type="match status" value="1"/>
</dbReference>
<keyword evidence="4" id="KW-0342">GTP-binding</keyword>
<feature type="region of interest" description="Disordered" evidence="6">
    <location>
        <begin position="704"/>
        <end position="736"/>
    </location>
</feature>
<dbReference type="Gene3D" id="3.30.230.10">
    <property type="match status" value="1"/>
</dbReference>
<dbReference type="InterPro" id="IPR035647">
    <property type="entry name" value="EFG_III/V"/>
</dbReference>
<dbReference type="InterPro" id="IPR027417">
    <property type="entry name" value="P-loop_NTPase"/>
</dbReference>
<dbReference type="Pfam" id="PF00679">
    <property type="entry name" value="EFG_C"/>
    <property type="match status" value="1"/>
</dbReference>
<comment type="caution">
    <text evidence="8">The sequence shown here is derived from an EMBL/GenBank/DDBJ whole genome shotgun (WGS) entry which is preliminary data.</text>
</comment>
<dbReference type="PANTHER" id="PTHR43261">
    <property type="entry name" value="TRANSLATION ELONGATION FACTOR G-RELATED"/>
    <property type="match status" value="1"/>
</dbReference>
<evidence type="ECO:0000256" key="3">
    <source>
        <dbReference type="ARBA" id="ARBA00022917"/>
    </source>
</evidence>
<dbReference type="SMART" id="SM00889">
    <property type="entry name" value="EFG_IV"/>
    <property type="match status" value="1"/>
</dbReference>
<accession>A0ABV1HHZ6</accession>
<keyword evidence="9" id="KW-1185">Reference proteome</keyword>
<evidence type="ECO:0000256" key="5">
    <source>
        <dbReference type="ARBA" id="ARBA00023251"/>
    </source>
</evidence>
<dbReference type="SMART" id="SM00838">
    <property type="entry name" value="EFG_C"/>
    <property type="match status" value="1"/>
</dbReference>
<feature type="domain" description="Tr-type G" evidence="7">
    <location>
        <begin position="10"/>
        <end position="242"/>
    </location>
</feature>
<dbReference type="NCBIfam" id="TIGR00231">
    <property type="entry name" value="small_GTP"/>
    <property type="match status" value="1"/>
</dbReference>
<dbReference type="InterPro" id="IPR005517">
    <property type="entry name" value="Transl_elong_EFG/EF2_IV"/>
</dbReference>
<dbReference type="PROSITE" id="PS51722">
    <property type="entry name" value="G_TR_2"/>
    <property type="match status" value="1"/>
</dbReference>
<dbReference type="PRINTS" id="PR00315">
    <property type="entry name" value="ELONGATNFCT"/>
</dbReference>
<dbReference type="Gene3D" id="3.30.70.240">
    <property type="match status" value="1"/>
</dbReference>
<dbReference type="Pfam" id="PF03764">
    <property type="entry name" value="EFG_IV"/>
    <property type="match status" value="1"/>
</dbReference>
<dbReference type="PRINTS" id="PR01037">
    <property type="entry name" value="TCRTETOQM"/>
</dbReference>
<gene>
    <name evidence="8" type="ORF">WMO41_00040</name>
</gene>
<evidence type="ECO:0000256" key="6">
    <source>
        <dbReference type="SAM" id="MobiDB-lite"/>
    </source>
</evidence>
<sequence length="976" mass="108471">MALQDPKKAEHYRCIGLLAHVDAGKTTLSEAFLYTTGTTRKLGRVDNRDAYLDTYALERERGITIFSKQAVCQLGDTTVTLLDTPGHVDFSAEMERTLQVLDYAVLVISGADGVQGHTETLWSLLRRYQVPTFLFINKMDQPGTEREALMAELQKRLSEFCIDFSLLDGPKEEVPQECWETIAMADEELLERYLESGEIANDEVCRLIRGRKLFPCYFGSALKLQGVEELLSGLERWMHDAELDKSAEFGAKVFKISRDEQGSRLTHMKITSGSLKVKDFLQEKGKEAEKVNQIRIYSGTKYETVNEAVAGMICAVTGPLSTYPGQGIGTEAESELPVLEPVLTYRVELPEECDAHKMLADLKQLEEEEPELHITWNEQAQEIQVQVMGEVQIEVLKSLVAERFGVDIRLDAGSIVYKETITATVEGVGHFEPLRHYAEVHLLMEPGEPGSGLQFSARCSEDFLDRNWQRLILTHLEEKRHRGVLTGSEITDMQITLIAGRAHQKHTEGGDFRQATYRAVRQGLCEAAAEGCVQILEPYYAFKLEVPSEYVGRAMTDLERMKGTFEPPEVDGENMVLSGVVPVATMQNYQREVVSYTKGRGRLSCVLQGYFPCHNAVEVVENTHYEAELDLADPTGSVFCAHGAGFVVPWYEVKHYMHIQTGIPVLGEEACADAGAGEGGWNAGSRRDSGVSGTFDAGGWAGSSGSAGAGVGRQSGTSESQTGNRGSRAGSGSASFGADDKELEAIFTRTYGESKRKLSYDSGPRQVVYDAGKYGCAKKEEPVEEYLLVDGYNILYAWDELRELMKITLDGARHRLMDMLCNYQGYRKYNLIVVFDAYKVAGGVGSAEDYHNIHVVYTKEAETADQYIEKFAHDMGKKHRVTVATSDGLEQVIIRSQGCLLMSASDLAEDMERVSRQIEEDRGNLVKPGKNYLFAGVEQDLAEYLEQVRLGKIPAPSEQVFEEPFGKKTGTEEKKA</sequence>
<feature type="compositionally biased region" description="Gly residues" evidence="6">
    <location>
        <begin position="704"/>
        <end position="713"/>
    </location>
</feature>
<proteinExistence type="predicted"/>
<dbReference type="InterPro" id="IPR035650">
    <property type="entry name" value="Tet_C"/>
</dbReference>
<keyword evidence="2" id="KW-0547">Nucleotide-binding</keyword>
<protein>
    <submittedName>
        <fullName evidence="8">Translation factor GTPase family protein</fullName>
    </submittedName>
</protein>
<dbReference type="InterPro" id="IPR000640">
    <property type="entry name" value="EFG_V-like"/>
</dbReference>
<dbReference type="InterPro" id="IPR020568">
    <property type="entry name" value="Ribosomal_Su5_D2-typ_SF"/>
</dbReference>